<sequence>MPRPTARRTAAAALLLVLTGCSAQPVAGTPYAVGGTPSTDAVTAAPTALAPGPVTVIALGDSLTAGDGDDSGLGFAGRLVETIAARPGREGSSLVDLGQSGWDSTAMVDGQEGSPAPLAQAVDAARAAAPAAVLATVLIGSNDLWYAYSGAENPTPRADEDAVVATYRANLDRTVRELRAAGAVVVVGLPDDQSVRPISVDIARLNEQLPDVTEEEVGKMSALSEELGAVVEEVADTYDVPTVDTNDPFWSDPSRMADDGIHPNADGYAQMATAWAEAVDPLL</sequence>
<keyword evidence="3" id="KW-0378">Hydrolase</keyword>
<dbReference type="GO" id="GO:0016787">
    <property type="term" value="F:hydrolase activity"/>
    <property type="evidence" value="ECO:0007669"/>
    <property type="project" value="UniProtKB-KW"/>
</dbReference>
<evidence type="ECO:0000256" key="1">
    <source>
        <dbReference type="SAM" id="SignalP"/>
    </source>
</evidence>
<dbReference type="InterPro" id="IPR036514">
    <property type="entry name" value="SGNH_hydro_sf"/>
</dbReference>
<dbReference type="PANTHER" id="PTHR30383:SF5">
    <property type="entry name" value="SGNH HYDROLASE-TYPE ESTERASE DOMAIN-CONTAINING PROTEIN"/>
    <property type="match status" value="1"/>
</dbReference>
<dbReference type="EMBL" id="JAGSOV010000020">
    <property type="protein sequence ID" value="MCO1655301.1"/>
    <property type="molecule type" value="Genomic_DNA"/>
</dbReference>
<gene>
    <name evidence="3" type="ORF">KDL28_09560</name>
</gene>
<dbReference type="RefSeq" id="WP_252437073.1">
    <property type="nucleotide sequence ID" value="NZ_JAGSOV010000020.1"/>
</dbReference>
<dbReference type="InterPro" id="IPR051532">
    <property type="entry name" value="Ester_Hydrolysis_Enzymes"/>
</dbReference>
<dbReference type="PANTHER" id="PTHR30383">
    <property type="entry name" value="THIOESTERASE 1/PROTEASE 1/LYSOPHOSPHOLIPASE L1"/>
    <property type="match status" value="1"/>
</dbReference>
<evidence type="ECO:0000259" key="2">
    <source>
        <dbReference type="Pfam" id="PF13472"/>
    </source>
</evidence>
<keyword evidence="4" id="KW-1185">Reference proteome</keyword>
<protein>
    <submittedName>
        <fullName evidence="3">SGNH/GDSL hydrolase family protein</fullName>
    </submittedName>
</protein>
<evidence type="ECO:0000313" key="3">
    <source>
        <dbReference type="EMBL" id="MCO1655301.1"/>
    </source>
</evidence>
<dbReference type="PROSITE" id="PS51257">
    <property type="entry name" value="PROKAR_LIPOPROTEIN"/>
    <property type="match status" value="1"/>
</dbReference>
<dbReference type="Proteomes" id="UP001165283">
    <property type="component" value="Unassembled WGS sequence"/>
</dbReference>
<feature type="signal peptide" evidence="1">
    <location>
        <begin position="1"/>
        <end position="23"/>
    </location>
</feature>
<proteinExistence type="predicted"/>
<feature type="chain" id="PRO_5047293233" evidence="1">
    <location>
        <begin position="24"/>
        <end position="283"/>
    </location>
</feature>
<dbReference type="InterPro" id="IPR013830">
    <property type="entry name" value="SGNH_hydro"/>
</dbReference>
<organism evidence="3 4">
    <name type="scientific">Pseudonocardia humida</name>
    <dbReference type="NCBI Taxonomy" id="2800819"/>
    <lineage>
        <taxon>Bacteria</taxon>
        <taxon>Bacillati</taxon>
        <taxon>Actinomycetota</taxon>
        <taxon>Actinomycetes</taxon>
        <taxon>Pseudonocardiales</taxon>
        <taxon>Pseudonocardiaceae</taxon>
        <taxon>Pseudonocardia</taxon>
    </lineage>
</organism>
<keyword evidence="1" id="KW-0732">Signal</keyword>
<name>A0ABT0ZX58_9PSEU</name>
<dbReference type="Gene3D" id="3.40.50.1110">
    <property type="entry name" value="SGNH hydrolase"/>
    <property type="match status" value="1"/>
</dbReference>
<evidence type="ECO:0000313" key="4">
    <source>
        <dbReference type="Proteomes" id="UP001165283"/>
    </source>
</evidence>
<reference evidence="3" key="1">
    <citation type="submission" date="2021-04" db="EMBL/GenBank/DDBJ databases">
        <title>Pseudonocardia sp. nov., isolated from sandy soil of mangrove forest.</title>
        <authorList>
            <person name="Zan Z."/>
            <person name="Huang R."/>
            <person name="Liu W."/>
        </authorList>
    </citation>
    <scope>NUCLEOTIDE SEQUENCE</scope>
    <source>
        <strain evidence="3">S2-4</strain>
    </source>
</reference>
<comment type="caution">
    <text evidence="3">The sequence shown here is derived from an EMBL/GenBank/DDBJ whole genome shotgun (WGS) entry which is preliminary data.</text>
</comment>
<accession>A0ABT0ZX58</accession>
<dbReference type="SUPFAM" id="SSF52266">
    <property type="entry name" value="SGNH hydrolase"/>
    <property type="match status" value="1"/>
</dbReference>
<dbReference type="Pfam" id="PF13472">
    <property type="entry name" value="Lipase_GDSL_2"/>
    <property type="match status" value="1"/>
</dbReference>
<feature type="domain" description="SGNH hydrolase-type esterase" evidence="2">
    <location>
        <begin position="58"/>
        <end position="269"/>
    </location>
</feature>